<comment type="cofactor">
    <cofactor evidence="1 11 12">
        <name>heme</name>
        <dbReference type="ChEBI" id="CHEBI:30413"/>
    </cofactor>
</comment>
<accession>A0A841CZF7</accession>
<comment type="miscellaneous">
    <text evidence="11">This protein is similar to the oxygenase domain of eukaryotic nitric oxide synthases but lacks the reductase domain which, in eukaryotes, is responsible for transfer of electrons to the ferric heme during nitric oxide synthesis.</text>
</comment>
<dbReference type="InterPro" id="IPR044944">
    <property type="entry name" value="NOS_dom_3"/>
</dbReference>
<keyword evidence="9 11" id="KW-0408">Iron</keyword>
<dbReference type="PIRSF" id="PIRSF037219">
    <property type="entry name" value="NOS_oxygenase"/>
    <property type="match status" value="1"/>
</dbReference>
<reference evidence="15 16" key="1">
    <citation type="submission" date="2020-08" db="EMBL/GenBank/DDBJ databases">
        <title>Genomic Encyclopedia of Type Strains, Phase III (KMG-III): the genomes of soil and plant-associated and newly described type strains.</title>
        <authorList>
            <person name="Whitman W."/>
        </authorList>
    </citation>
    <scope>NUCLEOTIDE SEQUENCE [LARGE SCALE GENOMIC DNA]</scope>
    <source>
        <strain evidence="15 16">CECT 3303</strain>
    </source>
</reference>
<dbReference type="InterPro" id="IPR050607">
    <property type="entry name" value="NOS"/>
</dbReference>
<dbReference type="EC" id="1.14.14.47" evidence="4 11"/>
<comment type="subunit">
    <text evidence="11">Homodimer.</text>
</comment>
<evidence type="ECO:0000256" key="9">
    <source>
        <dbReference type="ARBA" id="ARBA00023004"/>
    </source>
</evidence>
<dbReference type="InterPro" id="IPR004030">
    <property type="entry name" value="NOS_N"/>
</dbReference>
<comment type="function">
    <text evidence="2 11">Catalyzes the production of nitric oxide.</text>
</comment>
<dbReference type="PANTHER" id="PTHR43410">
    <property type="entry name" value="NITRIC OXIDE SYNTHASE OXYGENASE"/>
    <property type="match status" value="1"/>
</dbReference>
<dbReference type="GO" id="GO:0006809">
    <property type="term" value="P:nitric oxide biosynthetic process"/>
    <property type="evidence" value="ECO:0007669"/>
    <property type="project" value="InterPro"/>
</dbReference>
<dbReference type="Gene3D" id="3.90.440.10">
    <property type="entry name" value="Nitric Oxide Synthase,Heme Domain,Chain A domain 2"/>
    <property type="match status" value="1"/>
</dbReference>
<protein>
    <recommendedName>
        <fullName evidence="5 11">Nitric oxide synthase oxygenase</fullName>
        <ecNumber evidence="4 11">1.14.14.47</ecNumber>
    </recommendedName>
</protein>
<name>A0A841CZF7_PLAVE</name>
<gene>
    <name evidence="15" type="ORF">FHS22_000745</name>
</gene>
<dbReference type="Gene3D" id="3.90.340.10">
    <property type="entry name" value="Nitric Oxide Synthase, Chain A, domain 1"/>
    <property type="match status" value="1"/>
</dbReference>
<feature type="domain" description="Nitric oxide synthase (NOS)" evidence="14">
    <location>
        <begin position="42"/>
        <end position="394"/>
    </location>
</feature>
<keyword evidence="16" id="KW-1185">Reference proteome</keyword>
<keyword evidence="6 11" id="KW-0349">Heme</keyword>
<evidence type="ECO:0000259" key="14">
    <source>
        <dbReference type="Pfam" id="PF02898"/>
    </source>
</evidence>
<organism evidence="15 16">
    <name type="scientific">Planomonospora venezuelensis</name>
    <dbReference type="NCBI Taxonomy" id="1999"/>
    <lineage>
        <taxon>Bacteria</taxon>
        <taxon>Bacillati</taxon>
        <taxon>Actinomycetota</taxon>
        <taxon>Actinomycetes</taxon>
        <taxon>Streptosporangiales</taxon>
        <taxon>Streptosporangiaceae</taxon>
        <taxon>Planomonospora</taxon>
    </lineage>
</organism>
<dbReference type="GO" id="GO:0020037">
    <property type="term" value="F:heme binding"/>
    <property type="evidence" value="ECO:0007669"/>
    <property type="project" value="InterPro"/>
</dbReference>
<comment type="catalytic activity">
    <reaction evidence="10">
        <text>3 reduced [flavodoxin] + 2 L-arginine + 4 O2 = 3 oxidized [flavodoxin] + 2 L-citrulline + 2 nitric oxide + 4 H2O + 5 H(+)</text>
        <dbReference type="Rhea" id="RHEA:52324"/>
        <dbReference type="Rhea" id="RHEA-COMP:10622"/>
        <dbReference type="Rhea" id="RHEA-COMP:10623"/>
        <dbReference type="ChEBI" id="CHEBI:15377"/>
        <dbReference type="ChEBI" id="CHEBI:15378"/>
        <dbReference type="ChEBI" id="CHEBI:15379"/>
        <dbReference type="ChEBI" id="CHEBI:16480"/>
        <dbReference type="ChEBI" id="CHEBI:32682"/>
        <dbReference type="ChEBI" id="CHEBI:57618"/>
        <dbReference type="ChEBI" id="CHEBI:57743"/>
        <dbReference type="ChEBI" id="CHEBI:58210"/>
        <dbReference type="EC" id="1.14.14.47"/>
    </reaction>
</comment>
<sequence length="412" mass="45699">MGGCSVLTWRRSRRARDPIHGADAGPRGRAPERPVPCADPAEAEEYLELFHAENPSAGPVKPRLREVRAEIARTGTYTHTPGELAYGARVAWRNSSKCIGRLYWHSLRVRDRRHVDTPEGVAVECVNHLRAAAPGRRIRPTITVFAPDRPGAPGPRIWNEQLIRYAGYEMDDGSIIGDPRYADFTTMLRKLGWAGGPGTPFDVLPLAVSMGDGPPLLSAIPGDAVLEVPLSHPSYPWFEQLGLRWHAVPAIASMCLEIGGICYRAAPFNGWYMGTEIGARNLADADRYNLIPAVARALGLDTATDRSLWRDHALVELNVAVLHSFERAGVTMTDHHTESRRFLTHLDREERAGRVCPADWSWIVPPISGSATPVFHRYYEDRRLSPNFVHHPDSVDRSLGCPFPLSPEGEKV</sequence>
<evidence type="ECO:0000256" key="8">
    <source>
        <dbReference type="ARBA" id="ARBA00023002"/>
    </source>
</evidence>
<dbReference type="Pfam" id="PF02898">
    <property type="entry name" value="NO_synthase"/>
    <property type="match status" value="1"/>
</dbReference>
<evidence type="ECO:0000256" key="10">
    <source>
        <dbReference type="ARBA" id="ARBA00048713"/>
    </source>
</evidence>
<dbReference type="EMBL" id="JACHJJ010000002">
    <property type="protein sequence ID" value="MBB5961488.1"/>
    <property type="molecule type" value="Genomic_DNA"/>
</dbReference>
<dbReference type="AlphaFoldDB" id="A0A841CZF7"/>
<dbReference type="GO" id="GO:0004517">
    <property type="term" value="F:nitric-oxide synthase activity"/>
    <property type="evidence" value="ECO:0007669"/>
    <property type="project" value="InterPro"/>
</dbReference>
<evidence type="ECO:0000256" key="5">
    <source>
        <dbReference type="ARBA" id="ARBA00018859"/>
    </source>
</evidence>
<comment type="similarity">
    <text evidence="3 11">Belongs to the NOS family. Bacterial NOS oxygenase subfamily.</text>
</comment>
<evidence type="ECO:0000256" key="3">
    <source>
        <dbReference type="ARBA" id="ARBA00005411"/>
    </source>
</evidence>
<dbReference type="InterPro" id="IPR036119">
    <property type="entry name" value="NOS_N_sf"/>
</dbReference>
<evidence type="ECO:0000256" key="2">
    <source>
        <dbReference type="ARBA" id="ARBA00002642"/>
    </source>
</evidence>
<dbReference type="InterPro" id="IPR044940">
    <property type="entry name" value="NOS_dom_2"/>
</dbReference>
<evidence type="ECO:0000256" key="13">
    <source>
        <dbReference type="SAM" id="MobiDB-lite"/>
    </source>
</evidence>
<evidence type="ECO:0000256" key="12">
    <source>
        <dbReference type="PIRSR" id="PIRSR037219-1"/>
    </source>
</evidence>
<dbReference type="RefSeq" id="WP_184938420.1">
    <property type="nucleotide sequence ID" value="NZ_BAAAWZ010000001.1"/>
</dbReference>
<keyword evidence="7 11" id="KW-0479">Metal-binding</keyword>
<dbReference type="Proteomes" id="UP000562352">
    <property type="component" value="Unassembled WGS sequence"/>
</dbReference>
<feature type="binding site" description="axial binding residue" evidence="12">
    <location>
        <position position="98"/>
    </location>
    <ligand>
        <name>heme</name>
        <dbReference type="ChEBI" id="CHEBI:30413"/>
    </ligand>
    <ligandPart>
        <name>Fe</name>
        <dbReference type="ChEBI" id="CHEBI:18248"/>
    </ligandPart>
</feature>
<dbReference type="InterPro" id="IPR044943">
    <property type="entry name" value="NOS_dom_1"/>
</dbReference>
<evidence type="ECO:0000256" key="6">
    <source>
        <dbReference type="ARBA" id="ARBA00022617"/>
    </source>
</evidence>
<dbReference type="InterPro" id="IPR017142">
    <property type="entry name" value="Nitric_oxide_synthase_Oase-su"/>
</dbReference>
<keyword evidence="8 11" id="KW-0560">Oxidoreductase</keyword>
<evidence type="ECO:0000313" key="16">
    <source>
        <dbReference type="Proteomes" id="UP000562352"/>
    </source>
</evidence>
<dbReference type="GO" id="GO:0046872">
    <property type="term" value="F:metal ion binding"/>
    <property type="evidence" value="ECO:0007669"/>
    <property type="project" value="UniProtKB-KW"/>
</dbReference>
<evidence type="ECO:0000313" key="15">
    <source>
        <dbReference type="EMBL" id="MBB5961488.1"/>
    </source>
</evidence>
<dbReference type="Gene3D" id="3.90.1230.10">
    <property type="entry name" value="Nitric Oxide Synthase, Chain A, domain 3"/>
    <property type="match status" value="1"/>
</dbReference>
<feature type="region of interest" description="Disordered" evidence="13">
    <location>
        <begin position="15"/>
        <end position="35"/>
    </location>
</feature>
<evidence type="ECO:0000256" key="11">
    <source>
        <dbReference type="PIRNR" id="PIRNR037219"/>
    </source>
</evidence>
<dbReference type="PANTHER" id="PTHR43410:SF1">
    <property type="entry name" value="NITRIC OXIDE SYNTHASE"/>
    <property type="match status" value="1"/>
</dbReference>
<evidence type="ECO:0000256" key="1">
    <source>
        <dbReference type="ARBA" id="ARBA00001971"/>
    </source>
</evidence>
<proteinExistence type="inferred from homology"/>
<evidence type="ECO:0000256" key="7">
    <source>
        <dbReference type="ARBA" id="ARBA00022723"/>
    </source>
</evidence>
<dbReference type="SUPFAM" id="SSF56512">
    <property type="entry name" value="Nitric oxide (NO) synthase oxygenase domain"/>
    <property type="match status" value="1"/>
</dbReference>
<evidence type="ECO:0000256" key="4">
    <source>
        <dbReference type="ARBA" id="ARBA00012735"/>
    </source>
</evidence>
<dbReference type="CDD" id="cd00575">
    <property type="entry name" value="NOS_oxygenase"/>
    <property type="match status" value="1"/>
</dbReference>
<comment type="caution">
    <text evidence="15">The sequence shown here is derived from an EMBL/GenBank/DDBJ whole genome shotgun (WGS) entry which is preliminary data.</text>
</comment>